<keyword evidence="1" id="KW-0732">Signal</keyword>
<dbReference type="RefSeq" id="WP_386821743.1">
    <property type="nucleotide sequence ID" value="NZ_JBHTIF010000001.1"/>
</dbReference>
<comment type="caution">
    <text evidence="2">The sequence shown here is derived from an EMBL/GenBank/DDBJ whole genome shotgun (WGS) entry which is preliminary data.</text>
</comment>
<proteinExistence type="predicted"/>
<dbReference type="EMBL" id="JBHTIF010000001">
    <property type="protein sequence ID" value="MFD0724060.1"/>
    <property type="molecule type" value="Genomic_DNA"/>
</dbReference>
<sequence length="120" mass="13094">MPATIRRVAIATLLALALPGCGSDGPPDSDDVDRALRKAFEHQNDRGGIRINMGSAGGFKDIRFDVRLHSTVVHGCTGGERVYVCDITYRASFPPVKDEPERIRTKATLFDGPGGWRLIE</sequence>
<gene>
    <name evidence="2" type="ORF">ACFQ0E_00460</name>
</gene>
<protein>
    <recommendedName>
        <fullName evidence="4">Lipoprotein</fullName>
    </recommendedName>
</protein>
<feature type="chain" id="PRO_5047540954" description="Lipoprotein" evidence="1">
    <location>
        <begin position="23"/>
        <end position="120"/>
    </location>
</feature>
<organism evidence="2 3">
    <name type="scientific">Lysobacter brunescens</name>
    <dbReference type="NCBI Taxonomy" id="262323"/>
    <lineage>
        <taxon>Bacteria</taxon>
        <taxon>Pseudomonadati</taxon>
        <taxon>Pseudomonadota</taxon>
        <taxon>Gammaproteobacteria</taxon>
        <taxon>Lysobacterales</taxon>
        <taxon>Lysobacteraceae</taxon>
        <taxon>Lysobacter</taxon>
    </lineage>
</organism>
<reference evidence="3" key="1">
    <citation type="journal article" date="2019" name="Int. J. Syst. Evol. Microbiol.">
        <title>The Global Catalogue of Microorganisms (GCM) 10K type strain sequencing project: providing services to taxonomists for standard genome sequencing and annotation.</title>
        <authorList>
            <consortium name="The Broad Institute Genomics Platform"/>
            <consortium name="The Broad Institute Genome Sequencing Center for Infectious Disease"/>
            <person name="Wu L."/>
            <person name="Ma J."/>
        </authorList>
    </citation>
    <scope>NUCLEOTIDE SEQUENCE [LARGE SCALE GENOMIC DNA]</scope>
    <source>
        <strain evidence="3">CCUG 55585</strain>
    </source>
</reference>
<accession>A0ABW2Y669</accession>
<evidence type="ECO:0000313" key="2">
    <source>
        <dbReference type="EMBL" id="MFD0724060.1"/>
    </source>
</evidence>
<evidence type="ECO:0008006" key="4">
    <source>
        <dbReference type="Google" id="ProtNLM"/>
    </source>
</evidence>
<dbReference type="Proteomes" id="UP001597110">
    <property type="component" value="Unassembled WGS sequence"/>
</dbReference>
<evidence type="ECO:0000256" key="1">
    <source>
        <dbReference type="SAM" id="SignalP"/>
    </source>
</evidence>
<evidence type="ECO:0000313" key="3">
    <source>
        <dbReference type="Proteomes" id="UP001597110"/>
    </source>
</evidence>
<name>A0ABW2Y669_9GAMM</name>
<keyword evidence="3" id="KW-1185">Reference proteome</keyword>
<feature type="signal peptide" evidence="1">
    <location>
        <begin position="1"/>
        <end position="22"/>
    </location>
</feature>